<name>A0A3A9A6R1_9FIRM</name>
<comment type="caution">
    <text evidence="1">The sequence shown here is derived from an EMBL/GenBank/DDBJ whole genome shotgun (WGS) entry which is preliminary data.</text>
</comment>
<organism evidence="1 2">
    <name type="scientific">Parablautia intestinalis</name>
    <dbReference type="NCBI Taxonomy" id="2320100"/>
    <lineage>
        <taxon>Bacteria</taxon>
        <taxon>Bacillati</taxon>
        <taxon>Bacillota</taxon>
        <taxon>Clostridia</taxon>
        <taxon>Lachnospirales</taxon>
        <taxon>Lachnospiraceae</taxon>
        <taxon>Parablautia</taxon>
    </lineage>
</organism>
<dbReference type="Proteomes" id="UP000280696">
    <property type="component" value="Unassembled WGS sequence"/>
</dbReference>
<dbReference type="AlphaFoldDB" id="A0A3A9A6R1"/>
<dbReference type="OrthoDB" id="2083362at2"/>
<dbReference type="RefSeq" id="WP_120472402.1">
    <property type="nucleotide sequence ID" value="NZ_RAYQ01000052.1"/>
</dbReference>
<evidence type="ECO:0000313" key="1">
    <source>
        <dbReference type="EMBL" id="RKI86954.1"/>
    </source>
</evidence>
<accession>A0A3A9A6R1</accession>
<sequence length="97" mass="11468">MQFKDLEWKDIISDSVTIYSHCEINLCGVIKMEFRINHEPKEDKYLLYCFGKGSLRRLQPDKYDSVELAKNAAYRIYSNEMARIKKAVDYLVADDCY</sequence>
<protein>
    <submittedName>
        <fullName evidence="1">Uncharacterized protein</fullName>
    </submittedName>
</protein>
<keyword evidence="2" id="KW-1185">Reference proteome</keyword>
<reference evidence="1 2" key="1">
    <citation type="submission" date="2018-09" db="EMBL/GenBank/DDBJ databases">
        <title>Murine metabolic-syndrome-specific gut microbial biobank.</title>
        <authorList>
            <person name="Liu C."/>
        </authorList>
    </citation>
    <scope>NUCLEOTIDE SEQUENCE [LARGE SCALE GENOMIC DNA]</scope>
    <source>
        <strain evidence="1 2">0.1xD8-82</strain>
    </source>
</reference>
<gene>
    <name evidence="1" type="ORF">D7V94_21990</name>
</gene>
<proteinExistence type="predicted"/>
<evidence type="ECO:0000313" key="2">
    <source>
        <dbReference type="Proteomes" id="UP000280696"/>
    </source>
</evidence>
<dbReference type="EMBL" id="RAYQ01000052">
    <property type="protein sequence ID" value="RKI86954.1"/>
    <property type="molecule type" value="Genomic_DNA"/>
</dbReference>